<feature type="domain" description="TaqI-like C-terminal specificity" evidence="5">
    <location>
        <begin position="139"/>
        <end position="285"/>
    </location>
</feature>
<dbReference type="PANTHER" id="PTHR33841:SF1">
    <property type="entry name" value="DNA METHYLTRANSFERASE A"/>
    <property type="match status" value="1"/>
</dbReference>
<dbReference type="InterPro" id="IPR025931">
    <property type="entry name" value="TaqI_C"/>
</dbReference>
<evidence type="ECO:0000256" key="1">
    <source>
        <dbReference type="ARBA" id="ARBA00011900"/>
    </source>
</evidence>
<comment type="catalytic activity">
    <reaction evidence="4">
        <text>a 2'-deoxyadenosine in DNA + S-adenosyl-L-methionine = an N(6)-methyl-2'-deoxyadenosine in DNA + S-adenosyl-L-homocysteine + H(+)</text>
        <dbReference type="Rhea" id="RHEA:15197"/>
        <dbReference type="Rhea" id="RHEA-COMP:12418"/>
        <dbReference type="Rhea" id="RHEA-COMP:12419"/>
        <dbReference type="ChEBI" id="CHEBI:15378"/>
        <dbReference type="ChEBI" id="CHEBI:57856"/>
        <dbReference type="ChEBI" id="CHEBI:59789"/>
        <dbReference type="ChEBI" id="CHEBI:90615"/>
        <dbReference type="ChEBI" id="CHEBI:90616"/>
        <dbReference type="EC" id="2.1.1.72"/>
    </reaction>
</comment>
<dbReference type="AlphaFoldDB" id="A0A0F8X0S0"/>
<gene>
    <name evidence="6" type="ORF">LCGC14_3001590</name>
</gene>
<evidence type="ECO:0000256" key="2">
    <source>
        <dbReference type="ARBA" id="ARBA00022603"/>
    </source>
</evidence>
<comment type="caution">
    <text evidence="6">The sequence shown here is derived from an EMBL/GenBank/DDBJ whole genome shotgun (WGS) entry which is preliminary data.</text>
</comment>
<evidence type="ECO:0000313" key="6">
    <source>
        <dbReference type="EMBL" id="KKK62712.1"/>
    </source>
</evidence>
<dbReference type="GO" id="GO:0032259">
    <property type="term" value="P:methylation"/>
    <property type="evidence" value="ECO:0007669"/>
    <property type="project" value="UniProtKB-KW"/>
</dbReference>
<keyword evidence="2" id="KW-0489">Methyltransferase</keyword>
<evidence type="ECO:0000256" key="3">
    <source>
        <dbReference type="ARBA" id="ARBA00022679"/>
    </source>
</evidence>
<dbReference type="InterPro" id="IPR050953">
    <property type="entry name" value="N4_N6_ade-DNA_methylase"/>
</dbReference>
<sequence length="363" mass="41356">IRNLLNMGDVFEKVNRPSSVLIFSGSFAKKQDISIADLSKFPKALKPLEIENKLNYQGVYQYVLNEIPGNLFITAFAENYEILKKINKQKIILLADIVDEDGIQRGVSPDLKGAFIIDKLVAENHKLEESHLEKVLTGGKQVKKYNISESGLLLIYTKRNDSFNKLPYICNFIDQFKKEITCKEVATGKHPIYALHRPRKERIFSKDKKLVGVITEDEIVIALDDNKLFATDGLYVFGVKESGNIYYLMALLNSNLYKFIYRLFAIESGRSLAQVKPTVLNKLPIRIINQSNIEEKSIESRIIELSKAMIELNNQLSSAKMPTDKTAIQRQITATDNQVDQLVYKLYGLTKKEIKIIEESTNN</sequence>
<dbReference type="EMBL" id="LAZR01061865">
    <property type="protein sequence ID" value="KKK62712.1"/>
    <property type="molecule type" value="Genomic_DNA"/>
</dbReference>
<dbReference type="EC" id="2.1.1.72" evidence="1"/>
<organism evidence="6">
    <name type="scientific">marine sediment metagenome</name>
    <dbReference type="NCBI Taxonomy" id="412755"/>
    <lineage>
        <taxon>unclassified sequences</taxon>
        <taxon>metagenomes</taxon>
        <taxon>ecological metagenomes</taxon>
    </lineage>
</organism>
<evidence type="ECO:0000259" key="5">
    <source>
        <dbReference type="Pfam" id="PF12950"/>
    </source>
</evidence>
<dbReference type="PANTHER" id="PTHR33841">
    <property type="entry name" value="DNA METHYLTRANSFERASE YEEA-RELATED"/>
    <property type="match status" value="1"/>
</dbReference>
<keyword evidence="3" id="KW-0808">Transferase</keyword>
<feature type="non-terminal residue" evidence="6">
    <location>
        <position position="1"/>
    </location>
</feature>
<evidence type="ECO:0000256" key="4">
    <source>
        <dbReference type="ARBA" id="ARBA00047942"/>
    </source>
</evidence>
<accession>A0A0F8X0S0</accession>
<name>A0A0F8X0S0_9ZZZZ</name>
<dbReference type="GO" id="GO:0009007">
    <property type="term" value="F:site-specific DNA-methyltransferase (adenine-specific) activity"/>
    <property type="evidence" value="ECO:0007669"/>
    <property type="project" value="UniProtKB-EC"/>
</dbReference>
<dbReference type="Pfam" id="PF12950">
    <property type="entry name" value="TaqI_C"/>
    <property type="match status" value="1"/>
</dbReference>
<reference evidence="6" key="1">
    <citation type="journal article" date="2015" name="Nature">
        <title>Complex archaea that bridge the gap between prokaryotes and eukaryotes.</title>
        <authorList>
            <person name="Spang A."/>
            <person name="Saw J.H."/>
            <person name="Jorgensen S.L."/>
            <person name="Zaremba-Niedzwiedzka K."/>
            <person name="Martijn J."/>
            <person name="Lind A.E."/>
            <person name="van Eijk R."/>
            <person name="Schleper C."/>
            <person name="Guy L."/>
            <person name="Ettema T.J."/>
        </authorList>
    </citation>
    <scope>NUCLEOTIDE SEQUENCE</scope>
</reference>
<proteinExistence type="predicted"/>
<protein>
    <recommendedName>
        <fullName evidence="1">site-specific DNA-methyltransferase (adenine-specific)</fullName>
        <ecNumber evidence="1">2.1.1.72</ecNumber>
    </recommendedName>
</protein>